<name>A0A842H8L9_9BACT</name>
<evidence type="ECO:0008006" key="3">
    <source>
        <dbReference type="Google" id="ProtNLM"/>
    </source>
</evidence>
<evidence type="ECO:0000313" key="2">
    <source>
        <dbReference type="Proteomes" id="UP000546464"/>
    </source>
</evidence>
<evidence type="ECO:0000313" key="1">
    <source>
        <dbReference type="EMBL" id="MBC2592690.1"/>
    </source>
</evidence>
<gene>
    <name evidence="1" type="ORF">H5P28_00290</name>
</gene>
<keyword evidence="2" id="KW-1185">Reference proteome</keyword>
<dbReference type="Proteomes" id="UP000546464">
    <property type="component" value="Unassembled WGS sequence"/>
</dbReference>
<proteinExistence type="predicted"/>
<comment type="caution">
    <text evidence="1">The sequence shown here is derived from an EMBL/GenBank/DDBJ whole genome shotgun (WGS) entry which is preliminary data.</text>
</comment>
<organism evidence="1 2">
    <name type="scientific">Ruficoccus amylovorans</name>
    <dbReference type="NCBI Taxonomy" id="1804625"/>
    <lineage>
        <taxon>Bacteria</taxon>
        <taxon>Pseudomonadati</taxon>
        <taxon>Verrucomicrobiota</taxon>
        <taxon>Opitutia</taxon>
        <taxon>Puniceicoccales</taxon>
        <taxon>Cerasicoccaceae</taxon>
        <taxon>Ruficoccus</taxon>
    </lineage>
</organism>
<protein>
    <recommendedName>
        <fullName evidence="3">DUF2190 family protein</fullName>
    </recommendedName>
</protein>
<sequence length="133" mass="12988">MKTTYQLGPVITLTAANIASLEGKENHLVSVDATGKAALLSGSALAIGVFDSRLAPDSDEIAVRLLSGGGTLVVRQSAAIAPGARVAGVAASATVTTAAAGTRSLGVKVSPATNGAAGDLIEIIPLVETIPGA</sequence>
<accession>A0A842H8L9</accession>
<dbReference type="RefSeq" id="WP_185673729.1">
    <property type="nucleotide sequence ID" value="NZ_JACHVB010000004.1"/>
</dbReference>
<dbReference type="AlphaFoldDB" id="A0A842H8L9"/>
<dbReference type="EMBL" id="JACHVB010000004">
    <property type="protein sequence ID" value="MBC2592690.1"/>
    <property type="molecule type" value="Genomic_DNA"/>
</dbReference>
<reference evidence="1 2" key="1">
    <citation type="submission" date="2020-07" db="EMBL/GenBank/DDBJ databases">
        <authorList>
            <person name="Feng X."/>
        </authorList>
    </citation>
    <scope>NUCLEOTIDE SEQUENCE [LARGE SCALE GENOMIC DNA]</scope>
    <source>
        <strain evidence="1 2">JCM31066</strain>
    </source>
</reference>